<dbReference type="PANTHER" id="PTHR43133">
    <property type="entry name" value="RNA POLYMERASE ECF-TYPE SIGMA FACTO"/>
    <property type="match status" value="1"/>
</dbReference>
<keyword evidence="9" id="KW-1185">Reference proteome</keyword>
<feature type="domain" description="RNA polymerase sigma factor 70 region 4 type 2" evidence="7">
    <location>
        <begin position="133"/>
        <end position="174"/>
    </location>
</feature>
<dbReference type="InterPro" id="IPR014284">
    <property type="entry name" value="RNA_pol_sigma-70_dom"/>
</dbReference>
<keyword evidence="2" id="KW-0805">Transcription regulation</keyword>
<dbReference type="Gene3D" id="1.10.10.10">
    <property type="entry name" value="Winged helix-like DNA-binding domain superfamily/Winged helix DNA-binding domain"/>
    <property type="match status" value="1"/>
</dbReference>
<dbReference type="Proteomes" id="UP000606720">
    <property type="component" value="Unassembled WGS sequence"/>
</dbReference>
<dbReference type="GO" id="GO:0016987">
    <property type="term" value="F:sigma factor activity"/>
    <property type="evidence" value="ECO:0007669"/>
    <property type="project" value="UniProtKB-KW"/>
</dbReference>
<dbReference type="Pfam" id="PF08281">
    <property type="entry name" value="Sigma70_r4_2"/>
    <property type="match status" value="1"/>
</dbReference>
<dbReference type="SUPFAM" id="SSF88946">
    <property type="entry name" value="Sigma2 domain of RNA polymerase sigma factors"/>
    <property type="match status" value="1"/>
</dbReference>
<dbReference type="GO" id="GO:0003677">
    <property type="term" value="F:DNA binding"/>
    <property type="evidence" value="ECO:0007669"/>
    <property type="project" value="UniProtKB-KW"/>
</dbReference>
<protein>
    <submittedName>
        <fullName evidence="8">Sigma-70 family RNA polymerase sigma factor</fullName>
    </submittedName>
</protein>
<evidence type="ECO:0000256" key="1">
    <source>
        <dbReference type="ARBA" id="ARBA00010641"/>
    </source>
</evidence>
<keyword evidence="3" id="KW-0731">Sigma factor</keyword>
<dbReference type="EMBL" id="JACOPH010000001">
    <property type="protein sequence ID" value="MBC5712887.1"/>
    <property type="molecule type" value="Genomic_DNA"/>
</dbReference>
<dbReference type="InterPro" id="IPR013324">
    <property type="entry name" value="RNA_pol_sigma_r3/r4-like"/>
</dbReference>
<dbReference type="InterPro" id="IPR007627">
    <property type="entry name" value="RNA_pol_sigma70_r2"/>
</dbReference>
<dbReference type="GO" id="GO:0006352">
    <property type="term" value="P:DNA-templated transcription initiation"/>
    <property type="evidence" value="ECO:0007669"/>
    <property type="project" value="InterPro"/>
</dbReference>
<dbReference type="InterPro" id="IPR036388">
    <property type="entry name" value="WH-like_DNA-bd_sf"/>
</dbReference>
<comment type="similarity">
    <text evidence="1">Belongs to the sigma-70 factor family. ECF subfamily.</text>
</comment>
<dbReference type="InterPro" id="IPR013325">
    <property type="entry name" value="RNA_pol_sigma_r2"/>
</dbReference>
<evidence type="ECO:0000313" key="8">
    <source>
        <dbReference type="EMBL" id="MBC5712887.1"/>
    </source>
</evidence>
<evidence type="ECO:0000256" key="2">
    <source>
        <dbReference type="ARBA" id="ARBA00023015"/>
    </source>
</evidence>
<evidence type="ECO:0000259" key="6">
    <source>
        <dbReference type="Pfam" id="PF04542"/>
    </source>
</evidence>
<evidence type="ECO:0000256" key="4">
    <source>
        <dbReference type="ARBA" id="ARBA00023125"/>
    </source>
</evidence>
<sequence length="185" mass="22046">MTDENIIKLYFERSELAILETDKKYSRLCNNVAENILKIREDIEECINDTYLSVWNKIPPVKPHIFSAFLCKITKNLAIKKYEYLTAEKRNPNLEVVLLELEECVSGRESIEDHINEKELVILITNFLRQQRQRERVVFILRYWYLEPIHQIAKKTGCSKSNVKVILMRTRRQLQEYLTKEGIKI</sequence>
<dbReference type="PANTHER" id="PTHR43133:SF8">
    <property type="entry name" value="RNA POLYMERASE SIGMA FACTOR HI_1459-RELATED"/>
    <property type="match status" value="1"/>
</dbReference>
<dbReference type="SUPFAM" id="SSF88659">
    <property type="entry name" value="Sigma3 and sigma4 domains of RNA polymerase sigma factors"/>
    <property type="match status" value="1"/>
</dbReference>
<feature type="domain" description="RNA polymerase sigma-70 region 2" evidence="6">
    <location>
        <begin position="24"/>
        <end position="82"/>
    </location>
</feature>
<evidence type="ECO:0000313" key="9">
    <source>
        <dbReference type="Proteomes" id="UP000606720"/>
    </source>
</evidence>
<evidence type="ECO:0000256" key="5">
    <source>
        <dbReference type="ARBA" id="ARBA00023163"/>
    </source>
</evidence>
<name>A0A923LMA6_9FIRM</name>
<dbReference type="Pfam" id="PF04542">
    <property type="entry name" value="Sigma70_r2"/>
    <property type="match status" value="1"/>
</dbReference>
<gene>
    <name evidence="8" type="ORF">H8S17_01450</name>
</gene>
<proteinExistence type="inferred from homology"/>
<organism evidence="8 9">
    <name type="scientific">Roseburia zhanii</name>
    <dbReference type="NCBI Taxonomy" id="2763064"/>
    <lineage>
        <taxon>Bacteria</taxon>
        <taxon>Bacillati</taxon>
        <taxon>Bacillota</taxon>
        <taxon>Clostridia</taxon>
        <taxon>Lachnospirales</taxon>
        <taxon>Lachnospiraceae</taxon>
        <taxon>Roseburia</taxon>
    </lineage>
</organism>
<dbReference type="RefSeq" id="WP_186865924.1">
    <property type="nucleotide sequence ID" value="NZ_JACOPH010000001.1"/>
</dbReference>
<dbReference type="Gene3D" id="1.10.1740.10">
    <property type="match status" value="1"/>
</dbReference>
<dbReference type="InterPro" id="IPR039425">
    <property type="entry name" value="RNA_pol_sigma-70-like"/>
</dbReference>
<dbReference type="NCBIfam" id="TIGR02937">
    <property type="entry name" value="sigma70-ECF"/>
    <property type="match status" value="1"/>
</dbReference>
<evidence type="ECO:0000259" key="7">
    <source>
        <dbReference type="Pfam" id="PF08281"/>
    </source>
</evidence>
<dbReference type="InterPro" id="IPR013249">
    <property type="entry name" value="RNA_pol_sigma70_r4_t2"/>
</dbReference>
<keyword evidence="5" id="KW-0804">Transcription</keyword>
<reference evidence="8" key="1">
    <citation type="submission" date="2020-08" db="EMBL/GenBank/DDBJ databases">
        <title>Genome public.</title>
        <authorList>
            <person name="Liu C."/>
            <person name="Sun Q."/>
        </authorList>
    </citation>
    <scope>NUCLEOTIDE SEQUENCE</scope>
    <source>
        <strain evidence="8">BX1005</strain>
    </source>
</reference>
<keyword evidence="4" id="KW-0238">DNA-binding</keyword>
<dbReference type="AlphaFoldDB" id="A0A923LMA6"/>
<comment type="caution">
    <text evidence="8">The sequence shown here is derived from an EMBL/GenBank/DDBJ whole genome shotgun (WGS) entry which is preliminary data.</text>
</comment>
<evidence type="ECO:0000256" key="3">
    <source>
        <dbReference type="ARBA" id="ARBA00023082"/>
    </source>
</evidence>
<accession>A0A923LMA6</accession>